<organism evidence="1">
    <name type="scientific">Trypanosoma brucei</name>
    <dbReference type="NCBI Taxonomy" id="5691"/>
    <lineage>
        <taxon>Eukaryota</taxon>
        <taxon>Discoba</taxon>
        <taxon>Euglenozoa</taxon>
        <taxon>Kinetoplastea</taxon>
        <taxon>Metakinetoplastina</taxon>
        <taxon>Trypanosomatida</taxon>
        <taxon>Trypanosomatidae</taxon>
        <taxon>Trypanosoma</taxon>
    </lineage>
</organism>
<dbReference type="VEuPathDB" id="TriTrypDB:Tb08.27P2.50"/>
<dbReference type="VEuPathDB" id="TriTrypDB:Tb1125.Tb08.27P2.50"/>
<proteinExistence type="predicted"/>
<evidence type="ECO:0000313" key="1">
    <source>
        <dbReference type="EMBL" id="AAX69983.1"/>
    </source>
</evidence>
<name>Q57WN6_9TRYP</name>
<dbReference type="AlphaFoldDB" id="Q57WN6"/>
<gene>
    <name evidence="1" type="ORF">Tb08.27P2.50</name>
</gene>
<dbReference type="EMBL" id="AC159427">
    <property type="protein sequence ID" value="AAX69983.1"/>
    <property type="molecule type" value="Genomic_DNA"/>
</dbReference>
<reference evidence="1" key="1">
    <citation type="submission" date="2005-04" db="EMBL/GenBank/DDBJ databases">
        <authorList>
            <person name="Ghedin E."/>
            <person name="Blandin G."/>
            <person name="Bartholomeu D."/>
            <person name="Caler E."/>
            <person name="Haas B."/>
            <person name="Hannick L."/>
            <person name="Shallom J."/>
            <person name="Hou L."/>
            <person name="Djikeng A."/>
            <person name="Feldblyum T."/>
            <person name="Hostetler J."/>
            <person name="Johnson J."/>
            <person name="Jones K."/>
            <person name="Koo H.L."/>
            <person name="Larkin C."/>
            <person name="Pai G."/>
            <person name="Peterson J."/>
            <person name="Khalak H.G."/>
            <person name="Salzberg S."/>
            <person name="Simpson A.J."/>
            <person name="Tallon L."/>
            <person name="Van Aken S."/>
            <person name="Wanless D."/>
            <person name="White O."/>
            <person name="Wortman J."/>
            <person name="Fraser C.M."/>
            <person name="El-Sayed N.M.A."/>
        </authorList>
    </citation>
    <scope>NUCLEOTIDE SEQUENCE</scope>
    <source>
        <strain evidence="1">GUTat10.1</strain>
    </source>
</reference>
<protein>
    <submittedName>
        <fullName evidence="1">Uncharacterized protein</fullName>
    </submittedName>
</protein>
<sequence length="151" mass="17043">MTNAKCSTCLCPTRVGDDDEYARWLRGPYWVENQDLAGAAGRISRLLLLSPAFVWESVTEDILALTVSYNNLTNSMSYATPLSTLLRLCLVFVSTLDGNALVMRSIIRFSVLTVESFPYQAPHDHDSGMFINFHPLLLIFIFCNHHVAKWI</sequence>
<accession>Q57WN6</accession>
<dbReference type="VEuPathDB" id="TriTrypDB:Tbg972.8.95"/>